<feature type="domain" description="FAD dependent oxidoreductase" evidence="2">
    <location>
        <begin position="3"/>
        <end position="342"/>
    </location>
</feature>
<organism evidence="3 4">
    <name type="scientific">Caballeronia sordidicola</name>
    <name type="common">Burkholderia sordidicola</name>
    <dbReference type="NCBI Taxonomy" id="196367"/>
    <lineage>
        <taxon>Bacteria</taxon>
        <taxon>Pseudomonadati</taxon>
        <taxon>Pseudomonadota</taxon>
        <taxon>Betaproteobacteria</taxon>
        <taxon>Burkholderiales</taxon>
        <taxon>Burkholderiaceae</taxon>
        <taxon>Caballeronia</taxon>
    </lineage>
</organism>
<dbReference type="Gene3D" id="3.50.50.60">
    <property type="entry name" value="FAD/NAD(P)-binding domain"/>
    <property type="match status" value="1"/>
</dbReference>
<evidence type="ECO:0000313" key="3">
    <source>
        <dbReference type="EMBL" id="OXC76737.1"/>
    </source>
</evidence>
<accession>A0A226X136</accession>
<comment type="caution">
    <text evidence="3">The sequence shown here is derived from an EMBL/GenBank/DDBJ whole genome shotgun (WGS) entry which is preliminary data.</text>
</comment>
<dbReference type="Gene3D" id="3.30.9.10">
    <property type="entry name" value="D-Amino Acid Oxidase, subunit A, domain 2"/>
    <property type="match status" value="1"/>
</dbReference>
<proteinExistence type="predicted"/>
<keyword evidence="1" id="KW-0560">Oxidoreductase</keyword>
<evidence type="ECO:0000259" key="2">
    <source>
        <dbReference type="Pfam" id="PF01266"/>
    </source>
</evidence>
<dbReference type="EMBL" id="MTHB01000119">
    <property type="protein sequence ID" value="OXC76737.1"/>
    <property type="molecule type" value="Genomic_DNA"/>
</dbReference>
<sequence>MNISVIGGGVIGVSCALYLARAGVKVRLFTGKELGSGASGRSLSWLNASGPWPADYYNLRMAGIDRFRSLYCKNTHVDWLKFNGGVFLSDQDEVRKWYSIEKERGYDSHLFQPEDVNSIDAKINPAAIGPYGIYNAGEGWVSLPELIECLVSEFLTLNGTVIENAGKTVPIFDAEGATKGVVSQKQGEYLCDKVLLACGASTSKLVAELGVDLPDGSVLSMVAITEPFDNRPSVVLNTPKVAMRPNPGNSLVIDHSWYVNEIKEDENGVCSVPEHIVEQLLSEADRLLKSDVPITLAGYKAGWKPVPADGFPVLGELQEMPGCYVAFTHSGATLSLIVGELVSWEMTTGKSHPMLASFRPGRFKS</sequence>
<dbReference type="PANTHER" id="PTHR13847:SF289">
    <property type="entry name" value="GLYCINE OXIDASE"/>
    <property type="match status" value="1"/>
</dbReference>
<dbReference type="Pfam" id="PF01266">
    <property type="entry name" value="DAO"/>
    <property type="match status" value="1"/>
</dbReference>
<protein>
    <recommendedName>
        <fullName evidence="2">FAD dependent oxidoreductase domain-containing protein</fullName>
    </recommendedName>
</protein>
<dbReference type="OrthoDB" id="8713780at2"/>
<dbReference type="InterPro" id="IPR006076">
    <property type="entry name" value="FAD-dep_OxRdtase"/>
</dbReference>
<gene>
    <name evidence="3" type="ORF">BSU04_20485</name>
</gene>
<dbReference type="GO" id="GO:0005737">
    <property type="term" value="C:cytoplasm"/>
    <property type="evidence" value="ECO:0007669"/>
    <property type="project" value="TreeGrafter"/>
</dbReference>
<dbReference type="SUPFAM" id="SSF51905">
    <property type="entry name" value="FAD/NAD(P)-binding domain"/>
    <property type="match status" value="1"/>
</dbReference>
<dbReference type="Proteomes" id="UP000214720">
    <property type="component" value="Unassembled WGS sequence"/>
</dbReference>
<name>A0A226X136_CABSO</name>
<dbReference type="InterPro" id="IPR036188">
    <property type="entry name" value="FAD/NAD-bd_sf"/>
</dbReference>
<evidence type="ECO:0000313" key="4">
    <source>
        <dbReference type="Proteomes" id="UP000214720"/>
    </source>
</evidence>
<dbReference type="GO" id="GO:0016491">
    <property type="term" value="F:oxidoreductase activity"/>
    <property type="evidence" value="ECO:0007669"/>
    <property type="project" value="UniProtKB-KW"/>
</dbReference>
<dbReference type="PANTHER" id="PTHR13847">
    <property type="entry name" value="SARCOSINE DEHYDROGENASE-RELATED"/>
    <property type="match status" value="1"/>
</dbReference>
<reference evidence="4" key="1">
    <citation type="submission" date="2017-01" db="EMBL/GenBank/DDBJ databases">
        <title>Genome Analysis of Deinococcus marmoris KOPRI26562.</title>
        <authorList>
            <person name="Kim J.H."/>
            <person name="Oh H.-M."/>
        </authorList>
    </citation>
    <scope>NUCLEOTIDE SEQUENCE [LARGE SCALE GENOMIC DNA]</scope>
    <source>
        <strain evidence="4">PAMC 26633</strain>
    </source>
</reference>
<dbReference type="RefSeq" id="WP_089162163.1">
    <property type="nucleotide sequence ID" value="NZ_MTHB01000119.1"/>
</dbReference>
<dbReference type="AlphaFoldDB" id="A0A226X136"/>
<evidence type="ECO:0000256" key="1">
    <source>
        <dbReference type="ARBA" id="ARBA00023002"/>
    </source>
</evidence>